<gene>
    <name evidence="1" type="ORF">E3U43_001533</name>
</gene>
<protein>
    <submittedName>
        <fullName evidence="1">Uncharacterized protein</fullName>
    </submittedName>
</protein>
<accession>A0ACD3RFM3</accession>
<sequence length="257" mass="29864">MQKIREQVLIRRDKVYQDNEGEVRKRWHFEDAIKRPYFHVKPLDRLQLRAWHSYLDWEIAQLNKDTKDPNQDPDQTATEGSEVTAQPQEESEDAVVSHDDYRVRILFERCLIACALYEEFWTRYTQYLEAQNVDEARAVFRRACEVHLTYKPNIHMHWATFEERHGDLTEARRVLEALEKTLPGLAVVRLRRAALERRAGHLDHSEALLREAVAESKEKPMLHCFLLHQTGSSAAETGQEPQQSTQGFTGGAGDQSG</sequence>
<keyword evidence="2" id="KW-1185">Reference proteome</keyword>
<reference evidence="1" key="1">
    <citation type="submission" date="2018-11" db="EMBL/GenBank/DDBJ databases">
        <title>The sequence and de novo assembly of Larimichthys crocea genome using PacBio and Hi-C technologies.</title>
        <authorList>
            <person name="Xu P."/>
            <person name="Chen B."/>
            <person name="Zhou Z."/>
            <person name="Ke Q."/>
            <person name="Wu Y."/>
            <person name="Bai H."/>
            <person name="Pu F."/>
        </authorList>
    </citation>
    <scope>NUCLEOTIDE SEQUENCE</scope>
    <source>
        <tissue evidence="1">Muscle</tissue>
    </source>
</reference>
<dbReference type="EMBL" id="CM011680">
    <property type="protein sequence ID" value="TMS17464.1"/>
    <property type="molecule type" value="Genomic_DNA"/>
</dbReference>
<organism evidence="1 2">
    <name type="scientific">Larimichthys crocea</name>
    <name type="common">Large yellow croaker</name>
    <name type="synonym">Pseudosciaena crocea</name>
    <dbReference type="NCBI Taxonomy" id="215358"/>
    <lineage>
        <taxon>Eukaryota</taxon>
        <taxon>Metazoa</taxon>
        <taxon>Chordata</taxon>
        <taxon>Craniata</taxon>
        <taxon>Vertebrata</taxon>
        <taxon>Euteleostomi</taxon>
        <taxon>Actinopterygii</taxon>
        <taxon>Neopterygii</taxon>
        <taxon>Teleostei</taxon>
        <taxon>Neoteleostei</taxon>
        <taxon>Acanthomorphata</taxon>
        <taxon>Eupercaria</taxon>
        <taxon>Sciaenidae</taxon>
        <taxon>Larimichthys</taxon>
    </lineage>
</organism>
<evidence type="ECO:0000313" key="2">
    <source>
        <dbReference type="Proteomes" id="UP000793456"/>
    </source>
</evidence>
<comment type="caution">
    <text evidence="1">The sequence shown here is derived from an EMBL/GenBank/DDBJ whole genome shotgun (WGS) entry which is preliminary data.</text>
</comment>
<dbReference type="Proteomes" id="UP000793456">
    <property type="component" value="Chromosome VII"/>
</dbReference>
<name>A0ACD3RFM3_LARCR</name>
<evidence type="ECO:0000313" key="1">
    <source>
        <dbReference type="EMBL" id="TMS17464.1"/>
    </source>
</evidence>
<proteinExistence type="predicted"/>